<dbReference type="InterPro" id="IPR038765">
    <property type="entry name" value="Papain-like_cys_pep_sf"/>
</dbReference>
<reference evidence="2" key="2">
    <citation type="submission" date="2020-11" db="EMBL/GenBank/DDBJ databases">
        <authorList>
            <consortium name="DOE Joint Genome Institute"/>
            <person name="Kuo A."/>
            <person name="Miyauchi S."/>
            <person name="Kiss E."/>
            <person name="Drula E."/>
            <person name="Kohler A."/>
            <person name="Sanchez-Garcia M."/>
            <person name="Andreopoulos B."/>
            <person name="Barry K.W."/>
            <person name="Bonito G."/>
            <person name="Buee M."/>
            <person name="Carver A."/>
            <person name="Chen C."/>
            <person name="Cichocki N."/>
            <person name="Clum A."/>
            <person name="Culley D."/>
            <person name="Crous P.W."/>
            <person name="Fauchery L."/>
            <person name="Girlanda M."/>
            <person name="Hayes R."/>
            <person name="Keri Z."/>
            <person name="Labutti K."/>
            <person name="Lipzen A."/>
            <person name="Lombard V."/>
            <person name="Magnuson J."/>
            <person name="Maillard F."/>
            <person name="Morin E."/>
            <person name="Murat C."/>
            <person name="Nolan M."/>
            <person name="Ohm R."/>
            <person name="Pangilinan J."/>
            <person name="Pereira M."/>
            <person name="Perotto S."/>
            <person name="Peter M."/>
            <person name="Riley R."/>
            <person name="Sitrit Y."/>
            <person name="Stielow B."/>
            <person name="Szollosi G."/>
            <person name="Zifcakova L."/>
            <person name="Stursova M."/>
            <person name="Spatafora J.W."/>
            <person name="Tedersoo L."/>
            <person name="Vaario L.-M."/>
            <person name="Yamada A."/>
            <person name="Yan M."/>
            <person name="Wang P."/>
            <person name="Xu J."/>
            <person name="Bruns T."/>
            <person name="Baldrian P."/>
            <person name="Vilgalys R."/>
            <person name="Henrissat B."/>
            <person name="Grigoriev I.V."/>
            <person name="Hibbett D."/>
            <person name="Nagy L.G."/>
            <person name="Martin F.M."/>
        </authorList>
    </citation>
    <scope>NUCLEOTIDE SEQUENCE</scope>
    <source>
        <strain evidence="2">UH-Tt-Lm1</strain>
    </source>
</reference>
<gene>
    <name evidence="2" type="ORF">BJ322DRAFT_1148465</name>
</gene>
<keyword evidence="3" id="KW-1185">Reference proteome</keyword>
<feature type="region of interest" description="Disordered" evidence="1">
    <location>
        <begin position="515"/>
        <end position="535"/>
    </location>
</feature>
<feature type="region of interest" description="Disordered" evidence="1">
    <location>
        <begin position="1498"/>
        <end position="1518"/>
    </location>
</feature>
<feature type="compositionally biased region" description="Acidic residues" evidence="1">
    <location>
        <begin position="515"/>
        <end position="527"/>
    </location>
</feature>
<dbReference type="SUPFAM" id="SSF54001">
    <property type="entry name" value="Cysteine proteinases"/>
    <property type="match status" value="1"/>
</dbReference>
<feature type="compositionally biased region" description="Polar residues" evidence="1">
    <location>
        <begin position="1537"/>
        <end position="1557"/>
    </location>
</feature>
<sequence>MVRVRANREKKIPKNYERLVPSEDISISSLLGAPLPVILSPVSTLRPAASCVVSKQPNSTSDKLLAMQVPSKEWLKALDGAITDGWLGGARSVEHPRDASVRFPLWVGAFWTLLSEVLQQREEWRRAQEWMLTVTQGAETHEVQALFNKISWKRYIWILPVEADQTVTKLSFFAQLLSDGFLAERHINAFVSYLNIHARKRAPKAPGVFVASLPLSVVLSSHFNASAWKIQECKLLLQYTAIFKSRAYHRLLFPAHVGGAQNGHWVVFDVDFKNSGYCFGNSLHNSSYEKDITKICRGLDNWTSTLFNHRFKNNGQALPIGVQQDGISCGICALNALEHALFGVPLFVHERRNVLRVQYFAYIAKALHDHVSTNCGLHLVEYHSIRKSWDLKHNVLDEVIVGERELEGEARSVGEPVVVEVEGEVNKVDVDDMDEVDELDKVEVVEAGKVEDVDDDTSTWSTDPGLLPPPSDASVECNDTSDDEVEGWPTLKRKASSDLTKSQWKVARKEEIVSELDDGSEGETDDDDNKRSRSAIASRKLRESVKSRSFVVDERKRKRFEEKCIEMDHGAKFSYKDTSWQVLHSKCLKWFRMTEPYNTTRFKAHVGTCKVKGTECNTSITNFFKPRDPGDVNTEAKPRITVRKQIFVGDKLSTSMTQTIKPRLPDNRLVSRAQPCLGISDAQDRRVSAYIARTVVEGGGSISLQRATQEVYGDDVKYSELADDEKEEVAVAQSHRRSWSINRERRVVFSTNCAKFIPQNQRPKKKICANCETVARSDAFKRALRVKPPPLETMKYIPIKFRTAMADLGAKFANVKGLSDLLHEDPQTSMWVRFVRGVVKGEYKDKLVFLAMIQATVVARDRDSRGVGLQNMQYQPIYEEFTQMMALTSPQTYRLLAPHIQLPSLRHHQIVRSRLPPFPRFISNDCFLLAQSYITSLNYSGPVALACDDTKLHPSLQVVWENSLNSNVLIGSTTNEPILVADPEELEALLVKLEGKIATKVRLRLWCIQVPLIGILTMIVAAEAIPDNLTADKLHAKSRDVIIGLKRHGVNIASYASDGTQVERSAQDLLVMHATGHLLYTVPDPEDDHKHEIRIPIYCRTPVVMIQDSKHAAKTLRNNLFSGARALVLGNHLAMYSYVRDMAFGGLPGCPLYHRDVEKVDRQDDNAATRLFSAPALDFVAKQFPDRLGLVVYLFVMGEVVDAFQSRTISHLERIQMLLRCRYFLRLWKRFLGAAGYTEQRHYISREADDIIDTLVDGLLGLIYVYRDHFVDQRYPLIPWLHSSEMCEHVFAECRKLVKDFTYLNFLHMVPRLRVLIRAASLFSKGTDPKARAMGYSHSYLHSENARTESLAIYPTDGDIALAVGAAWDEAVTLFGLLGIEVDDITPSPATSPADSPSPAPNPDEDGLDLTDHPHEETEAAALQRMIGLQQTPGWKSVDSEIQDQMHVLTCAAIALDIEERRSLVELCEDSNPGESDSQTLHDAATVLDTLTALKSSVREKTGAANDPENTPSLLPTTAQSNLSPLVAIRRVHQTKRAASSVKTRTNPQDSASTQTMERTDRQRLCAQMAELIQRAGSGLERDARWKSGTAPGTRTTAEVQDLTGNSANAEVSARERVNAAKATRAQHFNAGGINLSRYLADGLVGDGTSSGKPPRLPVRVGTWALVYYNKKIYAANVFACYSKEAGSGSRHAWQASSSAITALSYLVVQAFEGTTAVRNRFRSIHRSKANIRAKTFLHIPSSQFLCRFQEEVNFVDSQTIQVDDKDWTTFQKLSKCSEALGDVIKKLNGATRGGKK</sequence>
<feature type="compositionally biased region" description="Polar residues" evidence="1">
    <location>
        <begin position="1508"/>
        <end position="1518"/>
    </location>
</feature>
<dbReference type="OrthoDB" id="73076at2759"/>
<protein>
    <recommendedName>
        <fullName evidence="4">Ubiquitin-like protease family profile domain-containing protein</fullName>
    </recommendedName>
</protein>
<feature type="compositionally biased region" description="Low complexity" evidence="1">
    <location>
        <begin position="1386"/>
        <end position="1395"/>
    </location>
</feature>
<name>A0A9P6L0P2_9AGAM</name>
<evidence type="ECO:0000256" key="1">
    <source>
        <dbReference type="SAM" id="MobiDB-lite"/>
    </source>
</evidence>
<dbReference type="EMBL" id="WIUZ02000031">
    <property type="protein sequence ID" value="KAF9777612.1"/>
    <property type="molecule type" value="Genomic_DNA"/>
</dbReference>
<evidence type="ECO:0000313" key="2">
    <source>
        <dbReference type="EMBL" id="KAF9777612.1"/>
    </source>
</evidence>
<comment type="caution">
    <text evidence="2">The sequence shown here is derived from an EMBL/GenBank/DDBJ whole genome shotgun (WGS) entry which is preliminary data.</text>
</comment>
<feature type="region of interest" description="Disordered" evidence="1">
    <location>
        <begin position="446"/>
        <end position="491"/>
    </location>
</feature>
<evidence type="ECO:0008006" key="4">
    <source>
        <dbReference type="Google" id="ProtNLM"/>
    </source>
</evidence>
<proteinExistence type="predicted"/>
<organism evidence="2 3">
    <name type="scientific">Thelephora terrestris</name>
    <dbReference type="NCBI Taxonomy" id="56493"/>
    <lineage>
        <taxon>Eukaryota</taxon>
        <taxon>Fungi</taxon>
        <taxon>Dikarya</taxon>
        <taxon>Basidiomycota</taxon>
        <taxon>Agaricomycotina</taxon>
        <taxon>Agaricomycetes</taxon>
        <taxon>Thelephorales</taxon>
        <taxon>Thelephoraceae</taxon>
        <taxon>Thelephora</taxon>
    </lineage>
</organism>
<reference evidence="2" key="1">
    <citation type="journal article" date="2020" name="Nat. Commun.">
        <title>Large-scale genome sequencing of mycorrhizal fungi provides insights into the early evolution of symbiotic traits.</title>
        <authorList>
            <person name="Miyauchi S."/>
            <person name="Kiss E."/>
            <person name="Kuo A."/>
            <person name="Drula E."/>
            <person name="Kohler A."/>
            <person name="Sanchez-Garcia M."/>
            <person name="Morin E."/>
            <person name="Andreopoulos B."/>
            <person name="Barry K.W."/>
            <person name="Bonito G."/>
            <person name="Buee M."/>
            <person name="Carver A."/>
            <person name="Chen C."/>
            <person name="Cichocki N."/>
            <person name="Clum A."/>
            <person name="Culley D."/>
            <person name="Crous P.W."/>
            <person name="Fauchery L."/>
            <person name="Girlanda M."/>
            <person name="Hayes R.D."/>
            <person name="Keri Z."/>
            <person name="LaButti K."/>
            <person name="Lipzen A."/>
            <person name="Lombard V."/>
            <person name="Magnuson J."/>
            <person name="Maillard F."/>
            <person name="Murat C."/>
            <person name="Nolan M."/>
            <person name="Ohm R.A."/>
            <person name="Pangilinan J."/>
            <person name="Pereira M.F."/>
            <person name="Perotto S."/>
            <person name="Peter M."/>
            <person name="Pfister S."/>
            <person name="Riley R."/>
            <person name="Sitrit Y."/>
            <person name="Stielow J.B."/>
            <person name="Szollosi G."/>
            <person name="Zifcakova L."/>
            <person name="Stursova M."/>
            <person name="Spatafora J.W."/>
            <person name="Tedersoo L."/>
            <person name="Vaario L.M."/>
            <person name="Yamada A."/>
            <person name="Yan M."/>
            <person name="Wang P."/>
            <person name="Xu J."/>
            <person name="Bruns T."/>
            <person name="Baldrian P."/>
            <person name="Vilgalys R."/>
            <person name="Dunand C."/>
            <person name="Henrissat B."/>
            <person name="Grigoriev I.V."/>
            <person name="Hibbett D."/>
            <person name="Nagy L.G."/>
            <person name="Martin F.M."/>
        </authorList>
    </citation>
    <scope>NUCLEOTIDE SEQUENCE</scope>
    <source>
        <strain evidence="2">UH-Tt-Lm1</strain>
    </source>
</reference>
<accession>A0A9P6L0P2</accession>
<feature type="region of interest" description="Disordered" evidence="1">
    <location>
        <begin position="1536"/>
        <end position="1560"/>
    </location>
</feature>
<dbReference type="Proteomes" id="UP000736335">
    <property type="component" value="Unassembled WGS sequence"/>
</dbReference>
<evidence type="ECO:0000313" key="3">
    <source>
        <dbReference type="Proteomes" id="UP000736335"/>
    </source>
</evidence>
<dbReference type="Gene3D" id="3.40.395.10">
    <property type="entry name" value="Adenoviral Proteinase, Chain A"/>
    <property type="match status" value="1"/>
</dbReference>
<feature type="region of interest" description="Disordered" evidence="1">
    <location>
        <begin position="1386"/>
        <end position="1412"/>
    </location>
</feature>